<comment type="caution">
    <text evidence="8">The sequence shown here is derived from an EMBL/GenBank/DDBJ whole genome shotgun (WGS) entry which is preliminary data.</text>
</comment>
<dbReference type="InterPro" id="IPR011013">
    <property type="entry name" value="Gal_mutarotase_sf_dom"/>
</dbReference>
<evidence type="ECO:0000259" key="7">
    <source>
        <dbReference type="SMART" id="SM00872"/>
    </source>
</evidence>
<dbReference type="SUPFAM" id="SSF88713">
    <property type="entry name" value="Glycoside hydrolase/deacetylase"/>
    <property type="match status" value="1"/>
</dbReference>
<keyword evidence="5 6" id="KW-0326">Glycosidase</keyword>
<reference evidence="8" key="1">
    <citation type="thesis" date="2020" institute="ProQuest LLC" country="789 East Eisenhower Parkway, Ann Arbor, MI, USA">
        <title>Comparative Genomics and Chromosome Evolution.</title>
        <authorList>
            <person name="Mudd A.B."/>
        </authorList>
    </citation>
    <scope>NUCLEOTIDE SEQUENCE</scope>
    <source>
        <strain evidence="8">Female2</strain>
        <tissue evidence="8">Blood</tissue>
    </source>
</reference>
<protein>
    <recommendedName>
        <fullName evidence="6">Alpha-mannosidase</fullName>
        <ecNumber evidence="6">3.2.1.-</ecNumber>
    </recommendedName>
</protein>
<dbReference type="InterPro" id="IPR027291">
    <property type="entry name" value="Glyco_hydro_38_N_sf"/>
</dbReference>
<dbReference type="Gene3D" id="2.60.40.1180">
    <property type="entry name" value="Golgi alpha-mannosidase II"/>
    <property type="match status" value="1"/>
</dbReference>
<dbReference type="OrthoDB" id="2016903at2759"/>
<dbReference type="InterPro" id="IPR011330">
    <property type="entry name" value="Glyco_hydro/deAcase_b/a-brl"/>
</dbReference>
<evidence type="ECO:0000256" key="4">
    <source>
        <dbReference type="ARBA" id="ARBA00022833"/>
    </source>
</evidence>
<dbReference type="Gene3D" id="1.20.1270.50">
    <property type="entry name" value="Glycoside hydrolase family 38, central domain"/>
    <property type="match status" value="1"/>
</dbReference>
<evidence type="ECO:0000313" key="8">
    <source>
        <dbReference type="EMBL" id="KAG8453471.1"/>
    </source>
</evidence>
<proteinExistence type="inferred from homology"/>
<keyword evidence="2 6" id="KW-0479">Metal-binding</keyword>
<dbReference type="InterPro" id="IPR013780">
    <property type="entry name" value="Glyco_hydro_b"/>
</dbReference>
<dbReference type="GO" id="GO:0030246">
    <property type="term" value="F:carbohydrate binding"/>
    <property type="evidence" value="ECO:0007669"/>
    <property type="project" value="InterPro"/>
</dbReference>
<dbReference type="Gene3D" id="2.70.98.30">
    <property type="entry name" value="Golgi alpha-mannosidase II, domain 4"/>
    <property type="match status" value="1"/>
</dbReference>
<dbReference type="FunFam" id="3.20.110.10:FF:000004">
    <property type="entry name" value="Alpha-mannosidase"/>
    <property type="match status" value="1"/>
</dbReference>
<dbReference type="GO" id="GO:0046872">
    <property type="term" value="F:metal ion binding"/>
    <property type="evidence" value="ECO:0007669"/>
    <property type="project" value="UniProtKB-KW"/>
</dbReference>
<dbReference type="InterPro" id="IPR011682">
    <property type="entry name" value="Glyco_hydro_38_C"/>
</dbReference>
<dbReference type="EMBL" id="JAACNH010000001">
    <property type="protein sequence ID" value="KAG8453471.1"/>
    <property type="molecule type" value="Genomic_DNA"/>
</dbReference>
<dbReference type="GO" id="GO:0004559">
    <property type="term" value="F:alpha-mannosidase activity"/>
    <property type="evidence" value="ECO:0007669"/>
    <property type="project" value="InterPro"/>
</dbReference>
<dbReference type="InterPro" id="IPR000602">
    <property type="entry name" value="Glyco_hydro_38_N"/>
</dbReference>
<sequence>NGFICPLLLAVLITGSVPMCLKILNMVAAVTVLLVLCSAWGYGYTDSSQPVQAFVIPHSHMDVGWVYTVQESMHAYAANVYTTVVEELMKGNHRRFIVVEQEFFRLWWKMVAGDFQKQQVRQLINEGRLEFVIGGQVMHDEAVTTIDDQILQLTEGHGFIYETFGEKPRFSWHVDPFGASAVTPTLFAMSGFNAHLISRIDYDSKANMQNAKALQFVWRASPSLSAQQEIFTHVMDQYSYCTPSFLPFSNRSGFYWNGIAVFPDPPKDGVYPNMSLPVTVNSIHQYAETMVKNIKERAAWFRTNDVLWPWGCDKQFFNASVQFENMDRLIKYINGHKEFGVTVQYSTLGNYFNSIYERNLTWEVRENQDFLPYSSDSSQAWTGFYASHNVLKGVARRASSMLYAAESSFAQYLVKCPAGSVDKVWALKQLRSLRWAVSEVQHHDGITGTESPKVHDMYMTNLVLGAAGVKKLMAAIVTDLFSSKGNSHGNGLINITVYNPLAWDITTYVSVPLNISVSGVYDEFGKSVPAQIQNSTEPNNAFDLYMLVTLPGLSYGRYSIQLGGSNLGKDPIVAGKLRTFVRQPISIKSARKKRLTSITNDCYTVFIDQNTNLLSSITDRETNRTVSVMQEFLEYHSNGDIKKGPISDNYMFFSTGPAAPAYKAVGLEILSGKLVTEIRQYFYSSVSAESYTYAVYTRIYNAPGGYDKSLLCHHLEQNYRVGPLELNRESIIRTRTDLHTEKRIYTDNNGYQMQMRRFKTYDNNTVARNYYPMVRTAYIEDNRTRIVFLSERTHGVSSQEDGQVEVL</sequence>
<evidence type="ECO:0000256" key="1">
    <source>
        <dbReference type="ARBA" id="ARBA00009792"/>
    </source>
</evidence>
<dbReference type="SUPFAM" id="SSF74650">
    <property type="entry name" value="Galactose mutarotase-like"/>
    <property type="match status" value="1"/>
</dbReference>
<keyword evidence="9" id="KW-1185">Reference proteome</keyword>
<dbReference type="InterPro" id="IPR015341">
    <property type="entry name" value="Glyco_hydro_38_cen"/>
</dbReference>
<evidence type="ECO:0000256" key="5">
    <source>
        <dbReference type="ARBA" id="ARBA00023295"/>
    </source>
</evidence>
<dbReference type="SUPFAM" id="SSF88688">
    <property type="entry name" value="Families 57/38 glycoside transferase middle domain"/>
    <property type="match status" value="1"/>
</dbReference>
<evidence type="ECO:0000256" key="2">
    <source>
        <dbReference type="ARBA" id="ARBA00022723"/>
    </source>
</evidence>
<comment type="similarity">
    <text evidence="1 6">Belongs to the glycosyl hydrolase 38 family.</text>
</comment>
<accession>A0A8T2KFR6</accession>
<dbReference type="InterPro" id="IPR028995">
    <property type="entry name" value="Glyco_hydro_57/38_cen_sf"/>
</dbReference>
<name>A0A8T2KFR6_9PIPI</name>
<dbReference type="Pfam" id="PF07748">
    <property type="entry name" value="Glyco_hydro_38C"/>
    <property type="match status" value="1"/>
</dbReference>
<feature type="domain" description="Glycoside hydrolase family 38 central" evidence="7">
    <location>
        <begin position="379"/>
        <end position="462"/>
    </location>
</feature>
<dbReference type="InterPro" id="IPR037094">
    <property type="entry name" value="Glyco_hydro_38_cen_sf"/>
</dbReference>
<dbReference type="Gene3D" id="3.20.110.10">
    <property type="entry name" value="Glycoside hydrolase 38, N terminal domain"/>
    <property type="match status" value="1"/>
</dbReference>
<dbReference type="PANTHER" id="PTHR11607:SF28">
    <property type="entry name" value="EPIDIDYMIS-SPECIFIC ALPHA-MANNOSIDASE"/>
    <property type="match status" value="1"/>
</dbReference>
<dbReference type="Pfam" id="PF01074">
    <property type="entry name" value="Glyco_hydro_38N"/>
    <property type="match status" value="1"/>
</dbReference>
<evidence type="ECO:0000256" key="3">
    <source>
        <dbReference type="ARBA" id="ARBA00022801"/>
    </source>
</evidence>
<dbReference type="GO" id="GO:0006013">
    <property type="term" value="P:mannose metabolic process"/>
    <property type="evidence" value="ECO:0007669"/>
    <property type="project" value="InterPro"/>
</dbReference>
<dbReference type="AlphaFoldDB" id="A0A8T2KFR6"/>
<feature type="non-terminal residue" evidence="8">
    <location>
        <position position="807"/>
    </location>
</feature>
<evidence type="ECO:0000313" key="9">
    <source>
        <dbReference type="Proteomes" id="UP000812440"/>
    </source>
</evidence>
<dbReference type="Pfam" id="PF09261">
    <property type="entry name" value="Alpha-mann_mid"/>
    <property type="match status" value="1"/>
</dbReference>
<evidence type="ECO:0000256" key="6">
    <source>
        <dbReference type="RuleBase" id="RU361199"/>
    </source>
</evidence>
<gene>
    <name evidence="8" type="ORF">GDO86_000196</name>
</gene>
<organism evidence="8 9">
    <name type="scientific">Hymenochirus boettgeri</name>
    <name type="common">Congo dwarf clawed frog</name>
    <dbReference type="NCBI Taxonomy" id="247094"/>
    <lineage>
        <taxon>Eukaryota</taxon>
        <taxon>Metazoa</taxon>
        <taxon>Chordata</taxon>
        <taxon>Craniata</taxon>
        <taxon>Vertebrata</taxon>
        <taxon>Euteleostomi</taxon>
        <taxon>Amphibia</taxon>
        <taxon>Batrachia</taxon>
        <taxon>Anura</taxon>
        <taxon>Pipoidea</taxon>
        <taxon>Pipidae</taxon>
        <taxon>Pipinae</taxon>
        <taxon>Hymenochirus</taxon>
    </lineage>
</organism>
<dbReference type="GO" id="GO:0005764">
    <property type="term" value="C:lysosome"/>
    <property type="evidence" value="ECO:0007669"/>
    <property type="project" value="TreeGrafter"/>
</dbReference>
<dbReference type="EC" id="3.2.1.-" evidence="6"/>
<dbReference type="FunFam" id="2.70.98.30:FF:000005">
    <property type="entry name" value="Alpha-mannosidase"/>
    <property type="match status" value="1"/>
</dbReference>
<dbReference type="Proteomes" id="UP000812440">
    <property type="component" value="Chromosome 1"/>
</dbReference>
<dbReference type="SMART" id="SM00872">
    <property type="entry name" value="Alpha-mann_mid"/>
    <property type="match status" value="1"/>
</dbReference>
<keyword evidence="4 6" id="KW-0862">Zinc</keyword>
<dbReference type="PANTHER" id="PTHR11607">
    <property type="entry name" value="ALPHA-MANNOSIDASE"/>
    <property type="match status" value="1"/>
</dbReference>
<dbReference type="InterPro" id="IPR050843">
    <property type="entry name" value="Glycosyl_Hydrlase_38"/>
</dbReference>
<comment type="cofactor">
    <cofactor evidence="6">
        <name>Zn(2+)</name>
        <dbReference type="ChEBI" id="CHEBI:29105"/>
    </cofactor>
    <text evidence="6">Binds 1 zinc ion per subunit.</text>
</comment>
<keyword evidence="3 6" id="KW-0378">Hydrolase</keyword>